<evidence type="ECO:0000256" key="2">
    <source>
        <dbReference type="ARBA" id="ARBA00022475"/>
    </source>
</evidence>
<reference evidence="8" key="1">
    <citation type="journal article" date="2019" name="Int. J. Syst. Evol. Microbiol.">
        <title>The Global Catalogue of Microorganisms (GCM) 10K type strain sequencing project: providing services to taxonomists for standard genome sequencing and annotation.</title>
        <authorList>
            <consortium name="The Broad Institute Genomics Platform"/>
            <consortium name="The Broad Institute Genome Sequencing Center for Infectious Disease"/>
            <person name="Wu L."/>
            <person name="Ma J."/>
        </authorList>
    </citation>
    <scope>NUCLEOTIDE SEQUENCE [LARGE SCALE GENOMIC DNA]</scope>
    <source>
        <strain evidence="8">NBRC 104970</strain>
    </source>
</reference>
<evidence type="ECO:0000256" key="1">
    <source>
        <dbReference type="ARBA" id="ARBA00004651"/>
    </source>
</evidence>
<comment type="caution">
    <text evidence="7">The sequence shown here is derived from an EMBL/GenBank/DDBJ whole genome shotgun (WGS) entry which is preliminary data.</text>
</comment>
<keyword evidence="8" id="KW-1185">Reference proteome</keyword>
<keyword evidence="4 6" id="KW-1133">Transmembrane helix</keyword>
<evidence type="ECO:0000256" key="4">
    <source>
        <dbReference type="ARBA" id="ARBA00022989"/>
    </source>
</evidence>
<comment type="subcellular location">
    <subcellularLocation>
        <location evidence="1">Cell membrane</location>
        <topology evidence="1">Multi-pass membrane protein</topology>
    </subcellularLocation>
</comment>
<evidence type="ECO:0000313" key="8">
    <source>
        <dbReference type="Proteomes" id="UP001156836"/>
    </source>
</evidence>
<accession>A0ABQ6BSK0</accession>
<dbReference type="Gene3D" id="1.20.1550.10">
    <property type="entry name" value="DsbB-like"/>
    <property type="match status" value="1"/>
</dbReference>
<dbReference type="Pfam" id="PF02600">
    <property type="entry name" value="DsbB"/>
    <property type="match status" value="1"/>
</dbReference>
<proteinExistence type="predicted"/>
<feature type="transmembrane region" description="Helical" evidence="6">
    <location>
        <begin position="38"/>
        <end position="57"/>
    </location>
</feature>
<evidence type="ECO:0000256" key="3">
    <source>
        <dbReference type="ARBA" id="ARBA00022692"/>
    </source>
</evidence>
<gene>
    <name evidence="7" type="primary">dsbB</name>
    <name evidence="7" type="ORF">GCM10007860_19090</name>
</gene>
<dbReference type="EMBL" id="BSOZ01000025">
    <property type="protein sequence ID" value="GLS04761.1"/>
    <property type="molecule type" value="Genomic_DNA"/>
</dbReference>
<sequence>MAHWRLWFLVLFLACCGMIGFAMYHQIYNWVMPCLMCVYQRLAVIAFGLLSLLAVFWKPGSRRGVMVLGTLLSLATLGGAASAIWNLRLQYGPADPNLACASSLPFPIDLNDPDWPHWLVALIRPVGSCSSVDFTLFGITMPALVLVTMLVLLGLTYALCARRNRELKRKFWV</sequence>
<keyword evidence="2" id="KW-1003">Cell membrane</keyword>
<evidence type="ECO:0000256" key="6">
    <source>
        <dbReference type="SAM" id="Phobius"/>
    </source>
</evidence>
<dbReference type="RefSeq" id="WP_018747365.1">
    <property type="nucleotide sequence ID" value="NZ_BSOZ01000025.1"/>
</dbReference>
<dbReference type="InterPro" id="IPR003752">
    <property type="entry name" value="DiS_bond_form_DsbB/BdbC"/>
</dbReference>
<dbReference type="PANTHER" id="PTHR36570:SF3">
    <property type="entry name" value="DISULFIDE BOND FORMATION PROTEIN B"/>
    <property type="match status" value="1"/>
</dbReference>
<protein>
    <submittedName>
        <fullName evidence="7">Disulfide bond formation protein B</fullName>
    </submittedName>
</protein>
<keyword evidence="5 6" id="KW-0472">Membrane</keyword>
<evidence type="ECO:0000313" key="7">
    <source>
        <dbReference type="EMBL" id="GLS04761.1"/>
    </source>
</evidence>
<keyword evidence="3 6" id="KW-0812">Transmembrane</keyword>
<name>A0ABQ6BSK0_9NEIS</name>
<organism evidence="7 8">
    <name type="scientific">Chitiniphilus shinanonensis</name>
    <dbReference type="NCBI Taxonomy" id="553088"/>
    <lineage>
        <taxon>Bacteria</taxon>
        <taxon>Pseudomonadati</taxon>
        <taxon>Pseudomonadota</taxon>
        <taxon>Betaproteobacteria</taxon>
        <taxon>Neisseriales</taxon>
        <taxon>Chitinibacteraceae</taxon>
        <taxon>Chitiniphilus</taxon>
    </lineage>
</organism>
<dbReference type="Proteomes" id="UP001156836">
    <property type="component" value="Unassembled WGS sequence"/>
</dbReference>
<dbReference type="InterPro" id="IPR050183">
    <property type="entry name" value="DsbB"/>
</dbReference>
<feature type="transmembrane region" description="Helical" evidence="6">
    <location>
        <begin position="134"/>
        <end position="160"/>
    </location>
</feature>
<evidence type="ECO:0000256" key="5">
    <source>
        <dbReference type="ARBA" id="ARBA00023136"/>
    </source>
</evidence>
<dbReference type="InterPro" id="IPR023380">
    <property type="entry name" value="DsbB-like_sf"/>
</dbReference>
<dbReference type="PANTHER" id="PTHR36570">
    <property type="entry name" value="DISULFIDE BOND FORMATION PROTEIN B"/>
    <property type="match status" value="1"/>
</dbReference>
<dbReference type="SUPFAM" id="SSF158442">
    <property type="entry name" value="DsbB-like"/>
    <property type="match status" value="1"/>
</dbReference>
<feature type="transmembrane region" description="Helical" evidence="6">
    <location>
        <begin position="64"/>
        <end position="85"/>
    </location>
</feature>